<dbReference type="EMBL" id="CAJVPV010001178">
    <property type="protein sequence ID" value="CAG8488942.1"/>
    <property type="molecule type" value="Genomic_DNA"/>
</dbReference>
<gene>
    <name evidence="2" type="ORF">AMORRO_LOCUS2682</name>
</gene>
<sequence length="324" mass="37326">MKEKSRFSKLISILFPSRRKTEPQIFYPLRFSFYSIAYIGIIFYIVYLIYKHITQSPQIEEYFDPNPNIYAPIVYLSAPFQFNVNCSYINSRAIKFGEDDCASSLTRVSTVKTEDYGIIFYNESLPLSANDFKNYPLGLSFDVYSIGEVTGFLTISVFHNSYVNEVSNIDGTKKNQDLQSRIIIRNYYESLHILSPNQRHFVSSRLLLASLPSLQNSSFYSHLEVYNSSSLEVVQKQVWGYDIPGIFSIIGGAWIFMMNVYVFLFGVDSRSPLGITQVILKSITGKEEVELNNERTKLLLEDYLIHVDEVVFPDSEENQHARIV</sequence>
<dbReference type="Proteomes" id="UP000789342">
    <property type="component" value="Unassembled WGS sequence"/>
</dbReference>
<protein>
    <submittedName>
        <fullName evidence="2">18082_t:CDS:1</fullName>
    </submittedName>
</protein>
<evidence type="ECO:0000313" key="3">
    <source>
        <dbReference type="Proteomes" id="UP000789342"/>
    </source>
</evidence>
<name>A0A9N8ZG94_9GLOM</name>
<keyword evidence="1" id="KW-0812">Transmembrane</keyword>
<organism evidence="2 3">
    <name type="scientific">Acaulospora morrowiae</name>
    <dbReference type="NCBI Taxonomy" id="94023"/>
    <lineage>
        <taxon>Eukaryota</taxon>
        <taxon>Fungi</taxon>
        <taxon>Fungi incertae sedis</taxon>
        <taxon>Mucoromycota</taxon>
        <taxon>Glomeromycotina</taxon>
        <taxon>Glomeromycetes</taxon>
        <taxon>Diversisporales</taxon>
        <taxon>Acaulosporaceae</taxon>
        <taxon>Acaulospora</taxon>
    </lineage>
</organism>
<evidence type="ECO:0000256" key="1">
    <source>
        <dbReference type="SAM" id="Phobius"/>
    </source>
</evidence>
<reference evidence="2" key="1">
    <citation type="submission" date="2021-06" db="EMBL/GenBank/DDBJ databases">
        <authorList>
            <person name="Kallberg Y."/>
            <person name="Tangrot J."/>
            <person name="Rosling A."/>
        </authorList>
    </citation>
    <scope>NUCLEOTIDE SEQUENCE</scope>
    <source>
        <strain evidence="2">CL551</strain>
    </source>
</reference>
<keyword evidence="3" id="KW-1185">Reference proteome</keyword>
<comment type="caution">
    <text evidence="2">The sequence shown here is derived from an EMBL/GenBank/DDBJ whole genome shotgun (WGS) entry which is preliminary data.</text>
</comment>
<evidence type="ECO:0000313" key="2">
    <source>
        <dbReference type="EMBL" id="CAG8488942.1"/>
    </source>
</evidence>
<dbReference type="AlphaFoldDB" id="A0A9N8ZG94"/>
<feature type="transmembrane region" description="Helical" evidence="1">
    <location>
        <begin position="29"/>
        <end position="50"/>
    </location>
</feature>
<accession>A0A9N8ZG94</accession>
<feature type="transmembrane region" description="Helical" evidence="1">
    <location>
        <begin position="243"/>
        <end position="267"/>
    </location>
</feature>
<proteinExistence type="predicted"/>
<keyword evidence="1" id="KW-1133">Transmembrane helix</keyword>
<keyword evidence="1" id="KW-0472">Membrane</keyword>